<feature type="compositionally biased region" description="Basic and acidic residues" evidence="2">
    <location>
        <begin position="971"/>
        <end position="996"/>
    </location>
</feature>
<dbReference type="Pfam" id="PF10145">
    <property type="entry name" value="PhageMin_Tail"/>
    <property type="match status" value="1"/>
</dbReference>
<dbReference type="NCBIfam" id="TIGR01760">
    <property type="entry name" value="tape_meas_TP901"/>
    <property type="match status" value="1"/>
</dbReference>
<keyword evidence="1" id="KW-0175">Coiled coil</keyword>
<dbReference type="EMBL" id="JAFLRD010000003">
    <property type="protein sequence ID" value="MBO0414740.1"/>
    <property type="molecule type" value="Genomic_DNA"/>
</dbReference>
<feature type="compositionally biased region" description="Basic and acidic residues" evidence="2">
    <location>
        <begin position="949"/>
        <end position="958"/>
    </location>
</feature>
<dbReference type="PANTHER" id="PTHR43941:SF1">
    <property type="entry name" value="STRUCTURAL MAINTENANCE OF CHROMOSOMES PROTEIN 2"/>
    <property type="match status" value="1"/>
</dbReference>
<feature type="coiled-coil region" evidence="1">
    <location>
        <begin position="1020"/>
        <end position="1116"/>
    </location>
</feature>
<dbReference type="InterPro" id="IPR010090">
    <property type="entry name" value="Phage_tape_meas"/>
</dbReference>
<evidence type="ECO:0000313" key="4">
    <source>
        <dbReference type="EMBL" id="MBO0414740.1"/>
    </source>
</evidence>
<feature type="region of interest" description="Disordered" evidence="2">
    <location>
        <begin position="949"/>
        <end position="1003"/>
    </location>
</feature>
<sequence>MNAKVLEYLIRGNSNDFVAAVGNAKATHQQAIENMTAAARRLELFGKAQADAKQTASEFFKLKNETAAYQTALVAARGPLAAFQEGMAQTQTAARQSASAVKQQKLELRELQAAQRAAAQEYAATRKEALAAGGSAEQYAGELARTRRQLDSTTAAVEAMQRRVATSGSEYANQQAALERYRAGLANAQRPVQELEAQVRKSELAQQRAGAQMRNQVTSLNAMRDSLAAAGVDTRNLAGEQTALNGRIEAANKAQRLAAAERALGLVQNRQATMAIAELERAYRTMASSGRYSSQQLEQAAEQVKKKIVELQRQASQGVNLALNQPQPQPSTSGGDVLRRATAGIGAAAIVHEATQQTLAYGTAIAKVGTQIDGNRPLMAQFDSEVRKLAKSMGVDATESANALADIFGSRDFDHPAEAMTVLNKATVAAKGGFTDVGTAVQVGLGVLNAYGKEVGDLEGVYDVLFQTVKDGVTNFPALAQGLGQVVPTAVAAGVSFEELGAALAVLTKNGVQTPQAITAINGAIVQLAAPTKEAKEKLHALGIEWTSLGDTIRQISEKNLSLDAVRSIVPDIEGARGVLTLASHYGALTDEIERMKGAAGAAQGAFNIVQESDAAKVAKFKAEINDLLLELGKLIAQGQPVLAFLTDLLRGFNDLPSGVKQTVLAIGGLAASTAIIRTLGGAMLPLPGLMGGTAAQATAAAAAMPGVAGGMGLVAAAAKGLAINMALLASFGFTLSKLMELYQLWRENQDISAAVEQRQAAAQQAIKDYAADANLKKLSADELEKLTDREREEYAKRLGNAQKFWQSKASLESEKKWDSADAFAAARQQREYAAAQEDLQRAKVVVAERKKLEGQLYTAKAELEAKEKERSKKFQEDSTRAYEAAISTKIKGLQKLTSEEERYVAHSNTLQQDQTNVAIDQAKKRLEQLKSTLQKQLDAEKKTADKIKELKADKESSNNDVAGRLRALKRRDMSEGDQQKDIGSEAEEKLNESRRARNSGNFAEAKRLAQAAMSLGEQIKDSKRAVELAEQAANQLNRSQDAEIEEQQKLQQKQQADAKATEQQAVDAQKQIDTLTQKLSELVGKETRLKVDTDIEAGKTKIAEIQAKLDALKDKTVTVTVAQAGTAALPAAAAGDIQKNAAGGHIRGPGTGTSDSILSWLSDGEFVLRSAAVSHYGVDLLHALNQMRLPKFAQGGLAGSMPALPNLRPLTSLPNLPPLASLPAPRTAEAVSKNLGSLDLVAGGRRLTVQGDPDAMADFKREFLRLNLKNA</sequence>
<evidence type="ECO:0000259" key="3">
    <source>
        <dbReference type="Pfam" id="PF10145"/>
    </source>
</evidence>
<organism evidence="4 5">
    <name type="scientific">Chromobacterium haemolyticum</name>
    <dbReference type="NCBI Taxonomy" id="394935"/>
    <lineage>
        <taxon>Bacteria</taxon>
        <taxon>Pseudomonadati</taxon>
        <taxon>Pseudomonadota</taxon>
        <taxon>Betaproteobacteria</taxon>
        <taxon>Neisseriales</taxon>
        <taxon>Chromobacteriaceae</taxon>
        <taxon>Chromobacterium</taxon>
    </lineage>
</organism>
<accession>A0ABS3GJE3</accession>
<protein>
    <submittedName>
        <fullName evidence="4">Phage tail tape measure protein</fullName>
    </submittedName>
</protein>
<dbReference type="PANTHER" id="PTHR43941">
    <property type="entry name" value="STRUCTURAL MAINTENANCE OF CHROMOSOMES PROTEIN 2"/>
    <property type="match status" value="1"/>
</dbReference>
<feature type="coiled-coil region" evidence="1">
    <location>
        <begin position="826"/>
        <end position="870"/>
    </location>
</feature>
<feature type="coiled-coil region" evidence="1">
    <location>
        <begin position="101"/>
        <end position="212"/>
    </location>
</feature>
<dbReference type="RefSeq" id="WP_200122399.1">
    <property type="nucleotide sequence ID" value="NZ_JAEILV010000003.1"/>
</dbReference>
<feature type="domain" description="Phage tail tape measure protein" evidence="3">
    <location>
        <begin position="385"/>
        <end position="559"/>
    </location>
</feature>
<dbReference type="Proteomes" id="UP000664349">
    <property type="component" value="Unassembled WGS sequence"/>
</dbReference>
<proteinExistence type="predicted"/>
<reference evidence="4 5" key="1">
    <citation type="submission" date="2021-03" db="EMBL/GenBank/DDBJ databases">
        <title>First Case of infection caused by Chromobacterium haemolyticum derived from water in China.</title>
        <authorList>
            <person name="Chen J."/>
            <person name="Liu C."/>
        </authorList>
    </citation>
    <scope>NUCLEOTIDE SEQUENCE [LARGE SCALE GENOMIC DNA]</scope>
    <source>
        <strain evidence="4 5">WJ-5</strain>
    </source>
</reference>
<evidence type="ECO:0000256" key="2">
    <source>
        <dbReference type="SAM" id="MobiDB-lite"/>
    </source>
</evidence>
<comment type="caution">
    <text evidence="4">The sequence shown here is derived from an EMBL/GenBank/DDBJ whole genome shotgun (WGS) entry which is preliminary data.</text>
</comment>
<gene>
    <name evidence="4" type="ORF">J1C50_04385</name>
</gene>
<keyword evidence="5" id="KW-1185">Reference proteome</keyword>
<evidence type="ECO:0000256" key="1">
    <source>
        <dbReference type="SAM" id="Coils"/>
    </source>
</evidence>
<name>A0ABS3GJE3_9NEIS</name>
<evidence type="ECO:0000313" key="5">
    <source>
        <dbReference type="Proteomes" id="UP000664349"/>
    </source>
</evidence>